<accession>A0A1H8ZU15</accession>
<dbReference type="Pfam" id="PF09413">
    <property type="entry name" value="DUF2007"/>
    <property type="match status" value="1"/>
</dbReference>
<dbReference type="InterPro" id="IPR018551">
    <property type="entry name" value="DUF2007"/>
</dbReference>
<proteinExistence type="predicted"/>
<organism evidence="2 3">
    <name type="scientific">Faunimonas pinastri</name>
    <dbReference type="NCBI Taxonomy" id="1855383"/>
    <lineage>
        <taxon>Bacteria</taxon>
        <taxon>Pseudomonadati</taxon>
        <taxon>Pseudomonadota</taxon>
        <taxon>Alphaproteobacteria</taxon>
        <taxon>Hyphomicrobiales</taxon>
        <taxon>Afifellaceae</taxon>
        <taxon>Faunimonas</taxon>
    </lineage>
</organism>
<name>A0A1H8ZU15_9HYPH</name>
<gene>
    <name evidence="2" type="ORF">SAMN05216548_101239</name>
</gene>
<dbReference type="RefSeq" id="WP_092494757.1">
    <property type="nucleotide sequence ID" value="NZ_FOFG01000001.1"/>
</dbReference>
<dbReference type="EMBL" id="FOFG01000001">
    <property type="protein sequence ID" value="SEP67825.1"/>
    <property type="molecule type" value="Genomic_DNA"/>
</dbReference>
<evidence type="ECO:0000313" key="2">
    <source>
        <dbReference type="EMBL" id="SEP67825.1"/>
    </source>
</evidence>
<dbReference type="Proteomes" id="UP000199647">
    <property type="component" value="Unassembled WGS sequence"/>
</dbReference>
<evidence type="ECO:0000313" key="3">
    <source>
        <dbReference type="Proteomes" id="UP000199647"/>
    </source>
</evidence>
<dbReference type="Gene3D" id="3.30.70.790">
    <property type="entry name" value="UreE, C-terminal domain"/>
    <property type="match status" value="1"/>
</dbReference>
<evidence type="ECO:0000259" key="1">
    <source>
        <dbReference type="Pfam" id="PF09413"/>
    </source>
</evidence>
<dbReference type="InterPro" id="IPR011322">
    <property type="entry name" value="N-reg_PII-like_a/b"/>
</dbReference>
<keyword evidence="3" id="KW-1185">Reference proteome</keyword>
<feature type="domain" description="DUF2007" evidence="1">
    <location>
        <begin position="1"/>
        <end position="66"/>
    </location>
</feature>
<dbReference type="SUPFAM" id="SSF54913">
    <property type="entry name" value="GlnB-like"/>
    <property type="match status" value="1"/>
</dbReference>
<dbReference type="OrthoDB" id="5297170at2"/>
<reference evidence="2 3" key="1">
    <citation type="submission" date="2016-10" db="EMBL/GenBank/DDBJ databases">
        <authorList>
            <person name="de Groot N.N."/>
        </authorList>
    </citation>
    <scope>NUCLEOTIDE SEQUENCE [LARGE SCALE GENOMIC DNA]</scope>
    <source>
        <strain evidence="2 3">A52C2</strain>
    </source>
</reference>
<protein>
    <submittedName>
        <fullName evidence="2">Putative signal transducing protein</fullName>
    </submittedName>
</protein>
<dbReference type="STRING" id="1855383.SAMN05216548_101239"/>
<dbReference type="AlphaFoldDB" id="A0A1H8ZU15"/>
<sequence>MDELLRTNDPVLLSFIQALLAEAGIRFAVADQNMSIVEGSLGVIPRRCLVARDELPRARRILEEAGLAAELPAARRE</sequence>